<protein>
    <recommendedName>
        <fullName evidence="2">NAD(P)-binding domain-containing protein</fullName>
    </recommendedName>
</protein>
<feature type="domain" description="NAD(P)-binding" evidence="2">
    <location>
        <begin position="64"/>
        <end position="265"/>
    </location>
</feature>
<evidence type="ECO:0000313" key="4">
    <source>
        <dbReference type="Proteomes" id="UP000588112"/>
    </source>
</evidence>
<reference evidence="3 4" key="1">
    <citation type="submission" date="2020-08" db="EMBL/GenBank/DDBJ databases">
        <title>Sequencing the genomes of 1000 actinobacteria strains.</title>
        <authorList>
            <person name="Klenk H.-P."/>
        </authorList>
    </citation>
    <scope>NUCLEOTIDE SEQUENCE [LARGE SCALE GENOMIC DNA]</scope>
    <source>
        <strain evidence="3 4">DSM 45790</strain>
    </source>
</reference>
<dbReference type="SUPFAM" id="SSF51735">
    <property type="entry name" value="NAD(P)-binding Rossmann-fold domains"/>
    <property type="match status" value="1"/>
</dbReference>
<sequence length="276" mass="28099">MSEISRAPETTDQGEPRGVGGQAGSGEAGEQDGGREARGRHGSSAPDAAGSGEAGVRRSVVVFGAGGRAGRRAVAEAVARGHRVTAVVRDPDRYRAAHGEPDAGVSLVAGNVTDAGSVAAVAAGHDAAVNAAARMDVPAPEFFGAAARALLTGLERAGVPRLVMVGIGTTLETAPGVRVMDAPGFPEEARNFSEGHAAELAIFEAEGGGVDWVMIVPPPTLLDDEAPRTGRYRTGGDQVLPTTEDTGTLSYADLAVALIDEADNPKHHHRQIAVAP</sequence>
<feature type="region of interest" description="Disordered" evidence="1">
    <location>
        <begin position="1"/>
        <end position="54"/>
    </location>
</feature>
<dbReference type="PANTHER" id="PTHR43355">
    <property type="entry name" value="FLAVIN REDUCTASE (NADPH)"/>
    <property type="match status" value="1"/>
</dbReference>
<name>A0A7W8Z3I7_9ACTN</name>
<dbReference type="InterPro" id="IPR051606">
    <property type="entry name" value="Polyketide_Oxido-like"/>
</dbReference>
<dbReference type="Pfam" id="PF13460">
    <property type="entry name" value="NAD_binding_10"/>
    <property type="match status" value="1"/>
</dbReference>
<evidence type="ECO:0000256" key="1">
    <source>
        <dbReference type="SAM" id="MobiDB-lite"/>
    </source>
</evidence>
<dbReference type="EMBL" id="JACHBR010000001">
    <property type="protein sequence ID" value="MBB5626741.1"/>
    <property type="molecule type" value="Genomic_DNA"/>
</dbReference>
<evidence type="ECO:0000259" key="2">
    <source>
        <dbReference type="Pfam" id="PF13460"/>
    </source>
</evidence>
<comment type="caution">
    <text evidence="3">The sequence shown here is derived from an EMBL/GenBank/DDBJ whole genome shotgun (WGS) entry which is preliminary data.</text>
</comment>
<proteinExistence type="predicted"/>
<dbReference type="InterPro" id="IPR016040">
    <property type="entry name" value="NAD(P)-bd_dom"/>
</dbReference>
<dbReference type="RefSeq" id="WP_184610889.1">
    <property type="nucleotide sequence ID" value="NZ_BOOS01000030.1"/>
</dbReference>
<dbReference type="PANTHER" id="PTHR43355:SF2">
    <property type="entry name" value="FLAVIN REDUCTASE (NADPH)"/>
    <property type="match status" value="1"/>
</dbReference>
<feature type="compositionally biased region" description="Gly residues" evidence="1">
    <location>
        <begin position="17"/>
        <end position="27"/>
    </location>
</feature>
<dbReference type="AlphaFoldDB" id="A0A7W8Z3I7"/>
<organism evidence="3 4">
    <name type="scientific">Sphaerisporangium krabiense</name>
    <dbReference type="NCBI Taxonomy" id="763782"/>
    <lineage>
        <taxon>Bacteria</taxon>
        <taxon>Bacillati</taxon>
        <taxon>Actinomycetota</taxon>
        <taxon>Actinomycetes</taxon>
        <taxon>Streptosporangiales</taxon>
        <taxon>Streptosporangiaceae</taxon>
        <taxon>Sphaerisporangium</taxon>
    </lineage>
</organism>
<accession>A0A7W8Z3I7</accession>
<gene>
    <name evidence="3" type="ORF">BJ981_002440</name>
</gene>
<keyword evidence="4" id="KW-1185">Reference proteome</keyword>
<dbReference type="Proteomes" id="UP000588112">
    <property type="component" value="Unassembled WGS sequence"/>
</dbReference>
<dbReference type="InterPro" id="IPR036291">
    <property type="entry name" value="NAD(P)-bd_dom_sf"/>
</dbReference>
<dbReference type="Gene3D" id="3.40.50.720">
    <property type="entry name" value="NAD(P)-binding Rossmann-like Domain"/>
    <property type="match status" value="1"/>
</dbReference>
<dbReference type="GO" id="GO:0016646">
    <property type="term" value="F:oxidoreductase activity, acting on the CH-NH group of donors, NAD or NADP as acceptor"/>
    <property type="evidence" value="ECO:0007669"/>
    <property type="project" value="TreeGrafter"/>
</dbReference>
<evidence type="ECO:0000313" key="3">
    <source>
        <dbReference type="EMBL" id="MBB5626741.1"/>
    </source>
</evidence>
<feature type="region of interest" description="Disordered" evidence="1">
    <location>
        <begin position="224"/>
        <end position="244"/>
    </location>
</feature>